<dbReference type="PANTHER" id="PTHR39217">
    <property type="match status" value="1"/>
</dbReference>
<accession>A0ABV7FUH1</accession>
<keyword evidence="2" id="KW-0436">Ligase</keyword>
<gene>
    <name evidence="2" type="ORF">ACFOHL_14925</name>
</gene>
<evidence type="ECO:0000313" key="3">
    <source>
        <dbReference type="Proteomes" id="UP001595478"/>
    </source>
</evidence>
<dbReference type="GO" id="GO:0016874">
    <property type="term" value="F:ligase activity"/>
    <property type="evidence" value="ECO:0007669"/>
    <property type="project" value="UniProtKB-KW"/>
</dbReference>
<dbReference type="Pfam" id="PF08443">
    <property type="entry name" value="RimK"/>
    <property type="match status" value="1"/>
</dbReference>
<dbReference type="InterPro" id="IPR013651">
    <property type="entry name" value="ATP-grasp_RimK-type"/>
</dbReference>
<reference evidence="3" key="1">
    <citation type="journal article" date="2019" name="Int. J. Syst. Evol. Microbiol.">
        <title>The Global Catalogue of Microorganisms (GCM) 10K type strain sequencing project: providing services to taxonomists for standard genome sequencing and annotation.</title>
        <authorList>
            <consortium name="The Broad Institute Genomics Platform"/>
            <consortium name="The Broad Institute Genome Sequencing Center for Infectious Disease"/>
            <person name="Wu L."/>
            <person name="Ma J."/>
        </authorList>
    </citation>
    <scope>NUCLEOTIDE SEQUENCE [LARGE SCALE GENOMIC DNA]</scope>
    <source>
        <strain evidence="3">KCTC 52473</strain>
    </source>
</reference>
<dbReference type="InterPro" id="IPR053191">
    <property type="entry name" value="DcsG_Biosynth_Enzyme"/>
</dbReference>
<dbReference type="EMBL" id="JBHRSW010000039">
    <property type="protein sequence ID" value="MFC3122916.1"/>
    <property type="molecule type" value="Genomic_DNA"/>
</dbReference>
<dbReference type="SUPFAM" id="SSF56059">
    <property type="entry name" value="Glutathione synthetase ATP-binding domain-like"/>
    <property type="match status" value="1"/>
</dbReference>
<name>A0ABV7FUH1_9ALTE</name>
<dbReference type="PANTHER" id="PTHR39217:SF1">
    <property type="entry name" value="GLUTATHIONE SYNTHETASE"/>
    <property type="match status" value="1"/>
</dbReference>
<feature type="domain" description="ATP-grasp fold RimK-type" evidence="1">
    <location>
        <begin position="170"/>
        <end position="260"/>
    </location>
</feature>
<sequence length="287" mass="33556">MKRCAFLSTDNLDDFFVYDDMLKPYLAEFGWEVRDVPWQNTAVDYNEFDLVIVRSTWDYQAHAESFLNCLERIDASSAILENPLSLMRWNLSKSYLQNLQHKGIPVLPSIWSEKINYSKFKSLYHRFHTDDLVIKPLVSANADFTYRVNIEKLERLWEELEGVFSIRPFLVQAYEESIETVGEYSLFYFEKNYSHAILKQPKAGDFRVQEEHGGQLIALDASDEMKKLAMRVLASLPELPLYARIDMLKTERGFEIIEVELIEPSLYFNMAEGSAERFATLIHKKYG</sequence>
<evidence type="ECO:0000313" key="2">
    <source>
        <dbReference type="EMBL" id="MFC3122916.1"/>
    </source>
</evidence>
<organism evidence="2 3">
    <name type="scientific">Agaribacter flavus</name>
    <dbReference type="NCBI Taxonomy" id="1902781"/>
    <lineage>
        <taxon>Bacteria</taxon>
        <taxon>Pseudomonadati</taxon>
        <taxon>Pseudomonadota</taxon>
        <taxon>Gammaproteobacteria</taxon>
        <taxon>Alteromonadales</taxon>
        <taxon>Alteromonadaceae</taxon>
        <taxon>Agaribacter</taxon>
    </lineage>
</organism>
<evidence type="ECO:0000259" key="1">
    <source>
        <dbReference type="Pfam" id="PF08443"/>
    </source>
</evidence>
<dbReference type="RefSeq" id="WP_376921043.1">
    <property type="nucleotide sequence ID" value="NZ_JBHRSW010000039.1"/>
</dbReference>
<protein>
    <submittedName>
        <fullName evidence="2">RimK family alpha-L-glutamate ligase</fullName>
    </submittedName>
</protein>
<comment type="caution">
    <text evidence="2">The sequence shown here is derived from an EMBL/GenBank/DDBJ whole genome shotgun (WGS) entry which is preliminary data.</text>
</comment>
<dbReference type="Gene3D" id="3.30.470.20">
    <property type="entry name" value="ATP-grasp fold, B domain"/>
    <property type="match status" value="1"/>
</dbReference>
<dbReference type="Proteomes" id="UP001595478">
    <property type="component" value="Unassembled WGS sequence"/>
</dbReference>
<proteinExistence type="predicted"/>
<keyword evidence="3" id="KW-1185">Reference proteome</keyword>